<keyword evidence="2" id="KW-1133">Transmembrane helix</keyword>
<protein>
    <submittedName>
        <fullName evidence="3">Uncharacterized protein</fullName>
    </submittedName>
</protein>
<keyword evidence="2" id="KW-0812">Transmembrane</keyword>
<feature type="non-terminal residue" evidence="3">
    <location>
        <position position="124"/>
    </location>
</feature>
<feature type="region of interest" description="Disordered" evidence="1">
    <location>
        <begin position="100"/>
        <end position="124"/>
    </location>
</feature>
<accession>X1CDG9</accession>
<dbReference type="AlphaFoldDB" id="X1CDG9"/>
<organism evidence="3">
    <name type="scientific">marine sediment metagenome</name>
    <dbReference type="NCBI Taxonomy" id="412755"/>
    <lineage>
        <taxon>unclassified sequences</taxon>
        <taxon>metagenomes</taxon>
        <taxon>ecological metagenomes</taxon>
    </lineage>
</organism>
<sequence length="124" mass="13748">MFNPQSKVIKRPLLGKADATCLPADREFEVIDDEEPPKKPLIKRTTIYLGAAGVSALLLGMAIVILFKGLFKPKPKKKPKPPVPKTIIKKTTHYVKDSSRFTAGYGREEPPATFDEDNVVKDLS</sequence>
<reference evidence="3" key="1">
    <citation type="journal article" date="2014" name="Front. Microbiol.">
        <title>High frequency of phylogenetically diverse reductive dehalogenase-homologous genes in deep subseafloor sedimentary metagenomes.</title>
        <authorList>
            <person name="Kawai M."/>
            <person name="Futagami T."/>
            <person name="Toyoda A."/>
            <person name="Takaki Y."/>
            <person name="Nishi S."/>
            <person name="Hori S."/>
            <person name="Arai W."/>
            <person name="Tsubouchi T."/>
            <person name="Morono Y."/>
            <person name="Uchiyama I."/>
            <person name="Ito T."/>
            <person name="Fujiyama A."/>
            <person name="Inagaki F."/>
            <person name="Takami H."/>
        </authorList>
    </citation>
    <scope>NUCLEOTIDE SEQUENCE</scope>
    <source>
        <strain evidence="3">Expedition CK06-06</strain>
    </source>
</reference>
<keyword evidence="2" id="KW-0472">Membrane</keyword>
<proteinExistence type="predicted"/>
<dbReference type="EMBL" id="BART01037263">
    <property type="protein sequence ID" value="GAH06326.1"/>
    <property type="molecule type" value="Genomic_DNA"/>
</dbReference>
<evidence type="ECO:0000313" key="3">
    <source>
        <dbReference type="EMBL" id="GAH06326.1"/>
    </source>
</evidence>
<comment type="caution">
    <text evidence="3">The sequence shown here is derived from an EMBL/GenBank/DDBJ whole genome shotgun (WGS) entry which is preliminary data.</text>
</comment>
<name>X1CDG9_9ZZZZ</name>
<feature type="transmembrane region" description="Helical" evidence="2">
    <location>
        <begin position="47"/>
        <end position="71"/>
    </location>
</feature>
<gene>
    <name evidence="3" type="ORF">S01H4_62433</name>
</gene>
<evidence type="ECO:0000256" key="2">
    <source>
        <dbReference type="SAM" id="Phobius"/>
    </source>
</evidence>
<evidence type="ECO:0000256" key="1">
    <source>
        <dbReference type="SAM" id="MobiDB-lite"/>
    </source>
</evidence>